<gene>
    <name evidence="1" type="ORF">V9T40_000980</name>
</gene>
<proteinExistence type="predicted"/>
<keyword evidence="2" id="KW-1185">Reference proteome</keyword>
<accession>A0AAN9TRF4</accession>
<dbReference type="EMBL" id="JBBCAQ010000034">
    <property type="protein sequence ID" value="KAK7580351.1"/>
    <property type="molecule type" value="Genomic_DNA"/>
</dbReference>
<dbReference type="AlphaFoldDB" id="A0AAN9TRF4"/>
<evidence type="ECO:0000313" key="1">
    <source>
        <dbReference type="EMBL" id="KAK7580351.1"/>
    </source>
</evidence>
<evidence type="ECO:0000313" key="2">
    <source>
        <dbReference type="Proteomes" id="UP001367676"/>
    </source>
</evidence>
<reference evidence="1 2" key="1">
    <citation type="submission" date="2024-03" db="EMBL/GenBank/DDBJ databases">
        <title>Adaptation during the transition from Ophiocordyceps entomopathogen to insect associate is accompanied by gene loss and intensified selection.</title>
        <authorList>
            <person name="Ward C.M."/>
            <person name="Onetto C.A."/>
            <person name="Borneman A.R."/>
        </authorList>
    </citation>
    <scope>NUCLEOTIDE SEQUENCE [LARGE SCALE GENOMIC DNA]</scope>
    <source>
        <strain evidence="1">AWRI1</strain>
        <tissue evidence="1">Single Adult Female</tissue>
    </source>
</reference>
<protein>
    <submittedName>
        <fullName evidence="1">Uncharacterized protein</fullName>
    </submittedName>
</protein>
<name>A0AAN9TRF4_9HEMI</name>
<sequence>MQKLDRGDWNHITQYGIGVMFYFFIPFAREDDVCKLEDRYRKRICAEVARVCNSKLKKVDVEIIRDEITEVGVCYKQKFQVQLDNGEIWKAKKKMYRCEAFTVAGVEIKRFYVSNGGKPGTTIIFDLDEELKKYVKEVNLFPVKHGIVLRTTRKICALNEKQSVFVCAQVAKACFPALQDVPLEDIVKEIKTMPGHCKKETYNTPNQNGDYHGGVKKMFLCPKYTVSGQHVTSFFVSYGGSPDAALIFERESTKNMNIDQTPPHEDGEKSFIKLAHYVRGLQFEIPVTDNNT</sequence>
<comment type="caution">
    <text evidence="1">The sequence shown here is derived from an EMBL/GenBank/DDBJ whole genome shotgun (WGS) entry which is preliminary data.</text>
</comment>
<dbReference type="Proteomes" id="UP001367676">
    <property type="component" value="Unassembled WGS sequence"/>
</dbReference>
<organism evidence="1 2">
    <name type="scientific">Parthenolecanium corni</name>
    <dbReference type="NCBI Taxonomy" id="536013"/>
    <lineage>
        <taxon>Eukaryota</taxon>
        <taxon>Metazoa</taxon>
        <taxon>Ecdysozoa</taxon>
        <taxon>Arthropoda</taxon>
        <taxon>Hexapoda</taxon>
        <taxon>Insecta</taxon>
        <taxon>Pterygota</taxon>
        <taxon>Neoptera</taxon>
        <taxon>Paraneoptera</taxon>
        <taxon>Hemiptera</taxon>
        <taxon>Sternorrhyncha</taxon>
        <taxon>Coccoidea</taxon>
        <taxon>Coccidae</taxon>
        <taxon>Parthenolecanium</taxon>
    </lineage>
</organism>